<comment type="subcellular location">
    <subcellularLocation>
        <location evidence="1">Membrane</location>
        <topology evidence="1">Single-pass membrane protein</topology>
    </subcellularLocation>
</comment>
<evidence type="ECO:0000256" key="4">
    <source>
        <dbReference type="ARBA" id="ARBA00022692"/>
    </source>
</evidence>
<evidence type="ECO:0000256" key="3">
    <source>
        <dbReference type="ARBA" id="ARBA00022679"/>
    </source>
</evidence>
<evidence type="ECO:0000256" key="2">
    <source>
        <dbReference type="ARBA" id="ARBA00022676"/>
    </source>
</evidence>
<gene>
    <name evidence="9" type="ORF">BSL78_21935</name>
</gene>
<sequence length="273" mass="32149">MFRNRLIGDAKTIYRLFTQNEPILQLDFDEYLPDQSVVCFEDVTIGLSNSSMWYQWGMDELHEGPLLDPKVTPEHFRKFKNYLIEKMNINIVCPQISYGVLFTRKRTRQILNQNELASSIEKEFEISIQVVGMEDNSIMEIIRIVSCAELLISMHGALMILAMFLPRHAVVVEMYPYAINPEFYQVYQTMLNLQDLDIKYIAWRNMNASNAIEPPSYRFHLNNLSEEKRLAILSRTEAPRKVCCYDPEWQYRMYQNTVVNVTEVIKLLKKHCI</sequence>
<evidence type="ECO:0000256" key="5">
    <source>
        <dbReference type="ARBA" id="ARBA00022989"/>
    </source>
</evidence>
<keyword evidence="6" id="KW-0472">Membrane</keyword>
<dbReference type="GO" id="GO:0016020">
    <property type="term" value="C:membrane"/>
    <property type="evidence" value="ECO:0007669"/>
    <property type="project" value="UniProtKB-SubCell"/>
</dbReference>
<keyword evidence="7" id="KW-0325">Glycoprotein</keyword>
<keyword evidence="10" id="KW-1185">Reference proteome</keyword>
<dbReference type="Pfam" id="PF04577">
    <property type="entry name" value="Glyco_transf_61"/>
    <property type="match status" value="1"/>
</dbReference>
<dbReference type="EMBL" id="MRZV01001039">
    <property type="protein sequence ID" value="PIK41228.1"/>
    <property type="molecule type" value="Genomic_DNA"/>
</dbReference>
<feature type="domain" description="Glycosyltransferase 61 catalytic" evidence="8">
    <location>
        <begin position="72"/>
        <end position="172"/>
    </location>
</feature>
<dbReference type="AlphaFoldDB" id="A0A2G8JZQ5"/>
<proteinExistence type="predicted"/>
<evidence type="ECO:0000256" key="6">
    <source>
        <dbReference type="ARBA" id="ARBA00023136"/>
    </source>
</evidence>
<keyword evidence="3" id="KW-0808">Transferase</keyword>
<keyword evidence="5" id="KW-1133">Transmembrane helix</keyword>
<dbReference type="STRING" id="307972.A0A2G8JZQ5"/>
<dbReference type="InterPro" id="IPR007657">
    <property type="entry name" value="Glycosyltransferase_61"/>
</dbReference>
<keyword evidence="2" id="KW-0328">Glycosyltransferase</keyword>
<organism evidence="9 10">
    <name type="scientific">Stichopus japonicus</name>
    <name type="common">Sea cucumber</name>
    <dbReference type="NCBI Taxonomy" id="307972"/>
    <lineage>
        <taxon>Eukaryota</taxon>
        <taxon>Metazoa</taxon>
        <taxon>Echinodermata</taxon>
        <taxon>Eleutherozoa</taxon>
        <taxon>Echinozoa</taxon>
        <taxon>Holothuroidea</taxon>
        <taxon>Aspidochirotacea</taxon>
        <taxon>Aspidochirotida</taxon>
        <taxon>Stichopodidae</taxon>
        <taxon>Apostichopus</taxon>
    </lineage>
</organism>
<evidence type="ECO:0000259" key="8">
    <source>
        <dbReference type="Pfam" id="PF04577"/>
    </source>
</evidence>
<dbReference type="InterPro" id="IPR049625">
    <property type="entry name" value="Glyco_transf_61_cat"/>
</dbReference>
<accession>A0A2G8JZQ5</accession>
<dbReference type="GO" id="GO:0097363">
    <property type="term" value="F:protein O-acetylglucosaminyltransferase activity"/>
    <property type="evidence" value="ECO:0007669"/>
    <property type="project" value="TreeGrafter"/>
</dbReference>
<dbReference type="PANTHER" id="PTHR20961">
    <property type="entry name" value="GLYCOSYLTRANSFERASE"/>
    <property type="match status" value="1"/>
</dbReference>
<dbReference type="GO" id="GO:0005783">
    <property type="term" value="C:endoplasmic reticulum"/>
    <property type="evidence" value="ECO:0007669"/>
    <property type="project" value="TreeGrafter"/>
</dbReference>
<protein>
    <recommendedName>
        <fullName evidence="8">Glycosyltransferase 61 catalytic domain-containing protein</fullName>
    </recommendedName>
</protein>
<evidence type="ECO:0000256" key="1">
    <source>
        <dbReference type="ARBA" id="ARBA00004167"/>
    </source>
</evidence>
<dbReference type="GO" id="GO:0035269">
    <property type="term" value="P:protein O-linked glycosylation via mannose"/>
    <property type="evidence" value="ECO:0007669"/>
    <property type="project" value="TreeGrafter"/>
</dbReference>
<reference evidence="9 10" key="1">
    <citation type="journal article" date="2017" name="PLoS Biol.">
        <title>The sea cucumber genome provides insights into morphological evolution and visceral regeneration.</title>
        <authorList>
            <person name="Zhang X."/>
            <person name="Sun L."/>
            <person name="Yuan J."/>
            <person name="Sun Y."/>
            <person name="Gao Y."/>
            <person name="Zhang L."/>
            <person name="Li S."/>
            <person name="Dai H."/>
            <person name="Hamel J.F."/>
            <person name="Liu C."/>
            <person name="Yu Y."/>
            <person name="Liu S."/>
            <person name="Lin W."/>
            <person name="Guo K."/>
            <person name="Jin S."/>
            <person name="Xu P."/>
            <person name="Storey K.B."/>
            <person name="Huan P."/>
            <person name="Zhang T."/>
            <person name="Zhou Y."/>
            <person name="Zhang J."/>
            <person name="Lin C."/>
            <person name="Li X."/>
            <person name="Xing L."/>
            <person name="Huo D."/>
            <person name="Sun M."/>
            <person name="Wang L."/>
            <person name="Mercier A."/>
            <person name="Li F."/>
            <person name="Yang H."/>
            <person name="Xiang J."/>
        </authorList>
    </citation>
    <scope>NUCLEOTIDE SEQUENCE [LARGE SCALE GENOMIC DNA]</scope>
    <source>
        <strain evidence="9">Shaxun</strain>
        <tissue evidence="9">Muscle</tissue>
    </source>
</reference>
<evidence type="ECO:0000313" key="9">
    <source>
        <dbReference type="EMBL" id="PIK41228.1"/>
    </source>
</evidence>
<evidence type="ECO:0000313" key="10">
    <source>
        <dbReference type="Proteomes" id="UP000230750"/>
    </source>
</evidence>
<dbReference type="PANTHER" id="PTHR20961:SF38">
    <property type="entry name" value="PROTEIN O-LINKED-MANNOSE BETA-1,4-N-ACETYLGLUCOSAMINYLTRANSFERASE 2"/>
    <property type="match status" value="1"/>
</dbReference>
<dbReference type="OrthoDB" id="529273at2759"/>
<dbReference type="Proteomes" id="UP000230750">
    <property type="component" value="Unassembled WGS sequence"/>
</dbReference>
<name>A0A2G8JZQ5_STIJA</name>
<keyword evidence="4" id="KW-0812">Transmembrane</keyword>
<evidence type="ECO:0000256" key="7">
    <source>
        <dbReference type="ARBA" id="ARBA00023180"/>
    </source>
</evidence>
<comment type="caution">
    <text evidence="9">The sequence shown here is derived from an EMBL/GenBank/DDBJ whole genome shotgun (WGS) entry which is preliminary data.</text>
</comment>